<dbReference type="STRING" id="1122216.GCA_000423385_01074"/>
<gene>
    <name evidence="6" type="primary">sorC</name>
    <name evidence="6" type="ORF">NCTC10571_00835</name>
</gene>
<organism evidence="6 7">
    <name type="scientific">Megamonas hypermegale</name>
    <dbReference type="NCBI Taxonomy" id="158847"/>
    <lineage>
        <taxon>Bacteria</taxon>
        <taxon>Bacillati</taxon>
        <taxon>Bacillota</taxon>
        <taxon>Negativicutes</taxon>
        <taxon>Selenomonadales</taxon>
        <taxon>Selenomonadaceae</taxon>
        <taxon>Megamonas</taxon>
    </lineage>
</organism>
<dbReference type="InterPro" id="IPR037171">
    <property type="entry name" value="NagB/RpiA_transferase-like"/>
</dbReference>
<dbReference type="EMBL" id="UGPP01000001">
    <property type="protein sequence ID" value="STY70693.1"/>
    <property type="molecule type" value="Genomic_DNA"/>
</dbReference>
<proteinExistence type="inferred from homology"/>
<dbReference type="Pfam" id="PF04198">
    <property type="entry name" value="Sugar-bind"/>
    <property type="match status" value="1"/>
</dbReference>
<dbReference type="CDD" id="cd00093">
    <property type="entry name" value="HTH_XRE"/>
    <property type="match status" value="1"/>
</dbReference>
<dbReference type="PANTHER" id="PTHR34294:SF1">
    <property type="entry name" value="TRANSCRIPTIONAL REGULATOR LSRR"/>
    <property type="match status" value="1"/>
</dbReference>
<dbReference type="InterPro" id="IPR013324">
    <property type="entry name" value="RNA_pol_sigma_r3/r4-like"/>
</dbReference>
<dbReference type="GO" id="GO:0030246">
    <property type="term" value="F:carbohydrate binding"/>
    <property type="evidence" value="ECO:0007669"/>
    <property type="project" value="InterPro"/>
</dbReference>
<protein>
    <submittedName>
        <fullName evidence="6">Sor operon activator</fullName>
    </submittedName>
</protein>
<evidence type="ECO:0000259" key="5">
    <source>
        <dbReference type="PROSITE" id="PS50943"/>
    </source>
</evidence>
<keyword evidence="4" id="KW-0804">Transcription</keyword>
<sequence length="314" mass="35022">MQPVSRRILVKVAHMYYGADMKQSDIAKKLGIDRSTVSKYLKRAKEIGIVKIFIAQDNFETIESQLEEKFNLKEVYIVPSSENKDEVYSNLGKAGLNLLKRLIKDKMVIGFNWGRSMGAIGYQAAIENFPAVDADFVPLVGGSESLDVDLHVNTICYKVANAFQARSHYLYAPAITKNTETKKAIINDTNYLRIQDLWDKLDVAFLGIGSPTSASNVIWTDGLKSEYITSSFGNRIIGETCTRFYDKNGNEVPTEVVDRTISIPFSQLHKVKYVIGVAASDEKVPAIYSALKGKLINILITDESTAKKLLNFNS</sequence>
<dbReference type="Gene3D" id="1.10.10.60">
    <property type="entry name" value="Homeodomain-like"/>
    <property type="match status" value="1"/>
</dbReference>
<dbReference type="InterPro" id="IPR001387">
    <property type="entry name" value="Cro/C1-type_HTH"/>
</dbReference>
<dbReference type="SUPFAM" id="SSF100950">
    <property type="entry name" value="NagB/RpiA/CoA transferase-like"/>
    <property type="match status" value="1"/>
</dbReference>
<dbReference type="InterPro" id="IPR051054">
    <property type="entry name" value="SorC_transcr_regulators"/>
</dbReference>
<evidence type="ECO:0000256" key="3">
    <source>
        <dbReference type="ARBA" id="ARBA00023125"/>
    </source>
</evidence>
<dbReference type="GO" id="GO:0003677">
    <property type="term" value="F:DNA binding"/>
    <property type="evidence" value="ECO:0007669"/>
    <property type="project" value="UniProtKB-KW"/>
</dbReference>
<dbReference type="InterPro" id="IPR007324">
    <property type="entry name" value="Sugar-bd_dom_put"/>
</dbReference>
<name>A0A378NQM7_9FIRM</name>
<dbReference type="PANTHER" id="PTHR34294">
    <property type="entry name" value="TRANSCRIPTIONAL REGULATOR-RELATED"/>
    <property type="match status" value="1"/>
</dbReference>
<accession>A0A378NQM7</accession>
<evidence type="ECO:0000256" key="2">
    <source>
        <dbReference type="ARBA" id="ARBA00023015"/>
    </source>
</evidence>
<dbReference type="Proteomes" id="UP000255234">
    <property type="component" value="Unassembled WGS sequence"/>
</dbReference>
<reference evidence="6 7" key="1">
    <citation type="submission" date="2018-06" db="EMBL/GenBank/DDBJ databases">
        <authorList>
            <consortium name="Pathogen Informatics"/>
            <person name="Doyle S."/>
        </authorList>
    </citation>
    <scope>NUCLEOTIDE SEQUENCE [LARGE SCALE GENOMIC DNA]</scope>
    <source>
        <strain evidence="6 7">NCTC10571</strain>
    </source>
</reference>
<evidence type="ECO:0000256" key="1">
    <source>
        <dbReference type="ARBA" id="ARBA00010466"/>
    </source>
</evidence>
<evidence type="ECO:0000256" key="4">
    <source>
        <dbReference type="ARBA" id="ARBA00023163"/>
    </source>
</evidence>
<keyword evidence="2" id="KW-0805">Transcription regulation</keyword>
<evidence type="ECO:0000313" key="6">
    <source>
        <dbReference type="EMBL" id="STY70693.1"/>
    </source>
</evidence>
<dbReference type="RefSeq" id="WP_115151225.1">
    <property type="nucleotide sequence ID" value="NZ_UGPP01000001.1"/>
</dbReference>
<evidence type="ECO:0000313" key="7">
    <source>
        <dbReference type="Proteomes" id="UP000255234"/>
    </source>
</evidence>
<comment type="similarity">
    <text evidence="1">Belongs to the SorC transcriptional regulatory family.</text>
</comment>
<dbReference type="AlphaFoldDB" id="A0A378NQM7"/>
<dbReference type="Gene3D" id="3.40.50.1360">
    <property type="match status" value="1"/>
</dbReference>
<dbReference type="PROSITE" id="PS50943">
    <property type="entry name" value="HTH_CROC1"/>
    <property type="match status" value="1"/>
</dbReference>
<feature type="domain" description="HTH cro/C1-type" evidence="5">
    <location>
        <begin position="19"/>
        <end position="66"/>
    </location>
</feature>
<keyword evidence="3" id="KW-0238">DNA-binding</keyword>
<dbReference type="Pfam" id="PF13412">
    <property type="entry name" value="HTH_24"/>
    <property type="match status" value="1"/>
</dbReference>
<dbReference type="SUPFAM" id="SSF88659">
    <property type="entry name" value="Sigma3 and sigma4 domains of RNA polymerase sigma factors"/>
    <property type="match status" value="1"/>
</dbReference>